<accession>A0A9P4QYR3</accession>
<name>A0A9P4QYR3_9PLEO</name>
<keyword evidence="2" id="KW-1185">Reference proteome</keyword>
<dbReference type="EMBL" id="ML996158">
    <property type="protein sequence ID" value="KAF2733673.1"/>
    <property type="molecule type" value="Genomic_DNA"/>
</dbReference>
<evidence type="ECO:0000313" key="2">
    <source>
        <dbReference type="Proteomes" id="UP000799444"/>
    </source>
</evidence>
<dbReference type="AlphaFoldDB" id="A0A9P4QYR3"/>
<reference evidence="1" key="1">
    <citation type="journal article" date="2020" name="Stud. Mycol.">
        <title>101 Dothideomycetes genomes: a test case for predicting lifestyles and emergence of pathogens.</title>
        <authorList>
            <person name="Haridas S."/>
            <person name="Albert R."/>
            <person name="Binder M."/>
            <person name="Bloem J."/>
            <person name="Labutti K."/>
            <person name="Salamov A."/>
            <person name="Andreopoulos B."/>
            <person name="Baker S."/>
            <person name="Barry K."/>
            <person name="Bills G."/>
            <person name="Bluhm B."/>
            <person name="Cannon C."/>
            <person name="Castanera R."/>
            <person name="Culley D."/>
            <person name="Daum C."/>
            <person name="Ezra D."/>
            <person name="Gonzalez J."/>
            <person name="Henrissat B."/>
            <person name="Kuo A."/>
            <person name="Liang C."/>
            <person name="Lipzen A."/>
            <person name="Lutzoni F."/>
            <person name="Magnuson J."/>
            <person name="Mondo S."/>
            <person name="Nolan M."/>
            <person name="Ohm R."/>
            <person name="Pangilinan J."/>
            <person name="Park H.-J."/>
            <person name="Ramirez L."/>
            <person name="Alfaro M."/>
            <person name="Sun H."/>
            <person name="Tritt A."/>
            <person name="Yoshinaga Y."/>
            <person name="Zwiers L.-H."/>
            <person name="Turgeon B."/>
            <person name="Goodwin S."/>
            <person name="Spatafora J."/>
            <person name="Crous P."/>
            <person name="Grigoriev I."/>
        </authorList>
    </citation>
    <scope>NUCLEOTIDE SEQUENCE</scope>
    <source>
        <strain evidence="1">CBS 125425</strain>
    </source>
</reference>
<gene>
    <name evidence="1" type="ORF">EJ04DRAFT_564924</name>
</gene>
<organism evidence="1 2">
    <name type="scientific">Polyplosphaeria fusca</name>
    <dbReference type="NCBI Taxonomy" id="682080"/>
    <lineage>
        <taxon>Eukaryota</taxon>
        <taxon>Fungi</taxon>
        <taxon>Dikarya</taxon>
        <taxon>Ascomycota</taxon>
        <taxon>Pezizomycotina</taxon>
        <taxon>Dothideomycetes</taxon>
        <taxon>Pleosporomycetidae</taxon>
        <taxon>Pleosporales</taxon>
        <taxon>Tetraplosphaeriaceae</taxon>
        <taxon>Polyplosphaeria</taxon>
    </lineage>
</organism>
<dbReference type="Gene3D" id="2.120.10.30">
    <property type="entry name" value="TolB, C-terminal domain"/>
    <property type="match status" value="1"/>
</dbReference>
<dbReference type="InterPro" id="IPR051288">
    <property type="entry name" value="Serum_paraoxonase/arylesterase"/>
</dbReference>
<dbReference type="PANTHER" id="PTHR11799">
    <property type="entry name" value="PARAOXONASE"/>
    <property type="match status" value="1"/>
</dbReference>
<dbReference type="SUPFAM" id="SSF63829">
    <property type="entry name" value="Calcium-dependent phosphotriesterase"/>
    <property type="match status" value="1"/>
</dbReference>
<dbReference type="OrthoDB" id="5307922at2759"/>
<dbReference type="InterPro" id="IPR011042">
    <property type="entry name" value="6-blade_b-propeller_TolB-like"/>
</dbReference>
<dbReference type="PANTHER" id="PTHR11799:SF20">
    <property type="entry name" value="SMP-30_GLUCONOLACTONASE_LRE-LIKE REGION DOMAIN-CONTAINING PROTEIN"/>
    <property type="match status" value="1"/>
</dbReference>
<protein>
    <recommendedName>
        <fullName evidence="3">Calcium-dependent phosphotriesterase</fullName>
    </recommendedName>
</protein>
<dbReference type="Proteomes" id="UP000799444">
    <property type="component" value="Unassembled WGS sequence"/>
</dbReference>
<proteinExistence type="predicted"/>
<evidence type="ECO:0008006" key="3">
    <source>
        <dbReference type="Google" id="ProtNLM"/>
    </source>
</evidence>
<evidence type="ECO:0000313" key="1">
    <source>
        <dbReference type="EMBL" id="KAF2733673.1"/>
    </source>
</evidence>
<sequence>MAVVRYLPLFVVLAGVWYQWWLKDFIFQTLGVWKVVEPIEKFPYKCRSIKHKQLEACGDMWLDEKNRVLYAACVGLKAREQWNPRQAYPKFMPRRELIESSAAKFNLTSRPPEGSNLMAIYIDQPRKDGTFKMHRISAVDLNEDPEPGDGHFDLSGFDVQPWDDKTIRFWLLNQRPPYSPNGTLLSPTKYGSNTTIDVYEYTLGSKTMSFVASGKHASLHTPNKLTFIGSNNFVATNERSSKLGWLRPLDALRSSGSLVYHDDFWDSYVTTRGVAPVPGHIVRGHDDRVYVPSQVDNKIRVFELQERGGFRRVEVFSMPMPIVGLTLDGAGGMWGVGRSRYDPTGTRSTGAVFKVERREGGRGRYEIKKVLEDGEGGLLRGASVVRFDGRNRRLYLGGTHMPFLAVCERKR</sequence>
<comment type="caution">
    <text evidence="1">The sequence shown here is derived from an EMBL/GenBank/DDBJ whole genome shotgun (WGS) entry which is preliminary data.</text>
</comment>